<organism evidence="2">
    <name type="scientific">Toxoplasma gondii (strain ATCC 50861 / VEG)</name>
    <dbReference type="NCBI Taxonomy" id="432359"/>
    <lineage>
        <taxon>Eukaryota</taxon>
        <taxon>Sar</taxon>
        <taxon>Alveolata</taxon>
        <taxon>Apicomplexa</taxon>
        <taxon>Conoidasida</taxon>
        <taxon>Coccidia</taxon>
        <taxon>Eucoccidiorida</taxon>
        <taxon>Eimeriorina</taxon>
        <taxon>Sarcocystidae</taxon>
        <taxon>Toxoplasma</taxon>
    </lineage>
</organism>
<dbReference type="EMBL" id="LN714490">
    <property type="protein sequence ID" value="CEL71742.1"/>
    <property type="molecule type" value="Genomic_DNA"/>
</dbReference>
<gene>
    <name evidence="2" type="ORF">BN1205_039150</name>
</gene>
<evidence type="ECO:0000313" key="2">
    <source>
        <dbReference type="EMBL" id="CEL71742.1"/>
    </source>
</evidence>
<evidence type="ECO:0000256" key="1">
    <source>
        <dbReference type="SAM" id="MobiDB-lite"/>
    </source>
</evidence>
<protein>
    <submittedName>
        <fullName evidence="2">Uncharacterized protein</fullName>
    </submittedName>
</protein>
<feature type="compositionally biased region" description="Basic residues" evidence="1">
    <location>
        <begin position="252"/>
        <end position="265"/>
    </location>
</feature>
<feature type="compositionally biased region" description="Basic and acidic residues" evidence="1">
    <location>
        <begin position="241"/>
        <end position="251"/>
    </location>
</feature>
<reference evidence="2" key="1">
    <citation type="journal article" date="2015" name="PLoS ONE">
        <title>Comprehensive Evaluation of Toxoplasma gondii VEG and Neospora caninum LIV Genomes with Tachyzoite Stage Transcriptome and Proteome Defines Novel Transcript Features.</title>
        <authorList>
            <person name="Ramaprasad A."/>
            <person name="Mourier T."/>
            <person name="Naeem R."/>
            <person name="Malas T.B."/>
            <person name="Moussa E."/>
            <person name="Panigrahi A."/>
            <person name="Vermont S.J."/>
            <person name="Otto T.D."/>
            <person name="Wastling J."/>
            <person name="Pain A."/>
        </authorList>
    </citation>
    <scope>NUCLEOTIDE SEQUENCE</scope>
    <source>
        <strain evidence="2">VEG</strain>
    </source>
</reference>
<feature type="region of interest" description="Disordered" evidence="1">
    <location>
        <begin position="232"/>
        <end position="265"/>
    </location>
</feature>
<name>A0A0F7URT1_TOXGV</name>
<dbReference type="AlphaFoldDB" id="A0A0F7URT1"/>
<accession>A0A0F7URT1</accession>
<proteinExistence type="predicted"/>
<sequence length="265" mass="31209">MNGDALRRACSFCRMWCLSEQQNEFCGPSLSKKRRMCCVCFSRKKDAFPRLSSTWMRIDLSAFQRGKQWSSILSFVLFKAKNNLVSFPTRRVTYWCRFPPKSMVKRDASPCVRRRRSRRTAVFLAYTLERLRQLRNLRTERLKQVGNNCENTAHFFCLRLCLGLAFWNLLKHKIKSEKESQKSRQHSVFSSCGGVKLANEFAAKLLSRDIRKQIPIQTQSCVHAHPPASVMQRSLFRRQKRDKDRQPEKRGNTRKRILCLPRRKG</sequence>